<keyword evidence="9 10" id="KW-0663">Pyridoxal phosphate</keyword>
<evidence type="ECO:0000256" key="1">
    <source>
        <dbReference type="ARBA" id="ARBA00001933"/>
    </source>
</evidence>
<dbReference type="EMBL" id="KZ988015">
    <property type="protein sequence ID" value="RKP13456.1"/>
    <property type="molecule type" value="Genomic_DNA"/>
</dbReference>
<evidence type="ECO:0000256" key="5">
    <source>
        <dbReference type="ARBA" id="ARBA00012919"/>
    </source>
</evidence>
<sequence>MFRAIVSRTLSKAKVDGAIFMPRRVIHRLSSSLPSPPLPSLGPYTSYSKPSHADADGGPVAKKLIEETSPYILNTYAKPSVVFSRGHGAYLWDTAGRKYLDFTAGIAVCALGHADKGVAEVLADQATRVVHISNLFHNEYAGRLAKQLVDTSNAIRPNSFSKVFITNSGTEANEGALKIARKYALGAFPDQAGRKTGIVAFEHGFHGRSMGALSVTATEKYRKPYEPLIPGVQHLPFNELTGLNKHITESTGAVIIEPFQGEGGIVGATPEFLSAVRKRCTEVGAVLIFDEIQCGLGRTGHLWAHHAYGPEVVPDIMTLAKPLANGVPIGGILISERVAQCMGVGDHGTTFGGSPLTCRVALEVFGRIHDPSFLAHVRETGKILKQSLLDATKPYDHLVQEVRGEGLLLGIQMKEADMCNQLVVAARERGLLLVAAGRNAVRIIPPPHNWGWGGGGG</sequence>
<dbReference type="FunFam" id="3.40.640.10:FF:000004">
    <property type="entry name" value="Acetylornithine aminotransferase"/>
    <property type="match status" value="1"/>
</dbReference>
<dbReference type="UniPathway" id="UPA00068">
    <property type="reaction ID" value="UER00109"/>
</dbReference>
<accession>A0A4P9Y3G6</accession>
<proteinExistence type="inferred from homology"/>
<evidence type="ECO:0000256" key="3">
    <source>
        <dbReference type="ARBA" id="ARBA00005024"/>
    </source>
</evidence>
<gene>
    <name evidence="11" type="ORF">BJ684DRAFT_16144</name>
</gene>
<organism evidence="11 12">
    <name type="scientific">Piptocephalis cylindrospora</name>
    <dbReference type="NCBI Taxonomy" id="1907219"/>
    <lineage>
        <taxon>Eukaryota</taxon>
        <taxon>Fungi</taxon>
        <taxon>Fungi incertae sedis</taxon>
        <taxon>Zoopagomycota</taxon>
        <taxon>Zoopagomycotina</taxon>
        <taxon>Zoopagomycetes</taxon>
        <taxon>Zoopagales</taxon>
        <taxon>Piptocephalidaceae</taxon>
        <taxon>Piptocephalis</taxon>
    </lineage>
</organism>
<keyword evidence="7" id="KW-0028">Amino-acid biosynthesis</keyword>
<dbReference type="CDD" id="cd00610">
    <property type="entry name" value="OAT_like"/>
    <property type="match status" value="1"/>
</dbReference>
<dbReference type="Gene3D" id="3.90.1150.10">
    <property type="entry name" value="Aspartate Aminotransferase, domain 1"/>
    <property type="match status" value="1"/>
</dbReference>
<keyword evidence="8 11" id="KW-0808">Transferase</keyword>
<evidence type="ECO:0000256" key="8">
    <source>
        <dbReference type="ARBA" id="ARBA00022679"/>
    </source>
</evidence>
<dbReference type="GO" id="GO:0042802">
    <property type="term" value="F:identical protein binding"/>
    <property type="evidence" value="ECO:0007669"/>
    <property type="project" value="TreeGrafter"/>
</dbReference>
<dbReference type="Gene3D" id="3.40.640.10">
    <property type="entry name" value="Type I PLP-dependent aspartate aminotransferase-like (Major domain)"/>
    <property type="match status" value="1"/>
</dbReference>
<comment type="cofactor">
    <cofactor evidence="1">
        <name>pyridoxal 5'-phosphate</name>
        <dbReference type="ChEBI" id="CHEBI:597326"/>
    </cofactor>
</comment>
<dbReference type="PANTHER" id="PTHR11986:SF79">
    <property type="entry name" value="ACETYLORNITHINE AMINOTRANSFERASE, MITOCHONDRIAL"/>
    <property type="match status" value="1"/>
</dbReference>
<dbReference type="GO" id="GO:0005759">
    <property type="term" value="C:mitochondrial matrix"/>
    <property type="evidence" value="ECO:0007669"/>
    <property type="project" value="TreeGrafter"/>
</dbReference>
<dbReference type="InterPro" id="IPR015422">
    <property type="entry name" value="PyrdxlP-dep_Trfase_small"/>
</dbReference>
<dbReference type="AlphaFoldDB" id="A0A4P9Y3G6"/>
<keyword evidence="12" id="KW-1185">Reference proteome</keyword>
<evidence type="ECO:0000256" key="10">
    <source>
        <dbReference type="RuleBase" id="RU003560"/>
    </source>
</evidence>
<dbReference type="PANTHER" id="PTHR11986">
    <property type="entry name" value="AMINOTRANSFERASE CLASS III"/>
    <property type="match status" value="1"/>
</dbReference>
<dbReference type="GO" id="GO:0006526">
    <property type="term" value="P:L-arginine biosynthetic process"/>
    <property type="evidence" value="ECO:0007669"/>
    <property type="project" value="UniProtKB-UniPathway"/>
</dbReference>
<dbReference type="NCBIfam" id="NF002325">
    <property type="entry name" value="PRK01278.1"/>
    <property type="match status" value="1"/>
</dbReference>
<evidence type="ECO:0000256" key="9">
    <source>
        <dbReference type="ARBA" id="ARBA00022898"/>
    </source>
</evidence>
<dbReference type="PIRSF" id="PIRSF000521">
    <property type="entry name" value="Transaminase_4ab_Lys_Orn"/>
    <property type="match status" value="1"/>
</dbReference>
<comment type="subcellular location">
    <subcellularLocation>
        <location evidence="2">Mitochondrion</location>
    </subcellularLocation>
</comment>
<dbReference type="Pfam" id="PF00202">
    <property type="entry name" value="Aminotran_3"/>
    <property type="match status" value="1"/>
</dbReference>
<dbReference type="NCBIfam" id="TIGR00707">
    <property type="entry name" value="argD"/>
    <property type="match status" value="1"/>
</dbReference>
<dbReference type="GO" id="GO:0003992">
    <property type="term" value="F:N2-acetyl-L-ornithine:2-oxoglutarate 5-aminotransferase activity"/>
    <property type="evidence" value="ECO:0007669"/>
    <property type="project" value="UniProtKB-EC"/>
</dbReference>
<dbReference type="InterPro" id="IPR004636">
    <property type="entry name" value="AcOrn/SuccOrn_fam"/>
</dbReference>
<dbReference type="PROSITE" id="PS00600">
    <property type="entry name" value="AA_TRANSFER_CLASS_3"/>
    <property type="match status" value="1"/>
</dbReference>
<keyword evidence="6" id="KW-0032">Aminotransferase</keyword>
<dbReference type="InterPro" id="IPR049704">
    <property type="entry name" value="Aminotrans_3_PPA_site"/>
</dbReference>
<dbReference type="InterPro" id="IPR050103">
    <property type="entry name" value="Class-III_PLP-dep_AT"/>
</dbReference>
<reference evidence="12" key="1">
    <citation type="journal article" date="2018" name="Nat. Microbiol.">
        <title>Leveraging single-cell genomics to expand the fungal tree of life.</title>
        <authorList>
            <person name="Ahrendt S.R."/>
            <person name="Quandt C.A."/>
            <person name="Ciobanu D."/>
            <person name="Clum A."/>
            <person name="Salamov A."/>
            <person name="Andreopoulos B."/>
            <person name="Cheng J.F."/>
            <person name="Woyke T."/>
            <person name="Pelin A."/>
            <person name="Henrissat B."/>
            <person name="Reynolds N.K."/>
            <person name="Benny G.L."/>
            <person name="Smith M.E."/>
            <person name="James T.Y."/>
            <person name="Grigoriev I.V."/>
        </authorList>
    </citation>
    <scope>NUCLEOTIDE SEQUENCE [LARGE SCALE GENOMIC DNA]</scope>
</reference>
<evidence type="ECO:0000313" key="12">
    <source>
        <dbReference type="Proteomes" id="UP000267251"/>
    </source>
</evidence>
<evidence type="ECO:0000313" key="11">
    <source>
        <dbReference type="EMBL" id="RKP13456.1"/>
    </source>
</evidence>
<evidence type="ECO:0000256" key="2">
    <source>
        <dbReference type="ARBA" id="ARBA00004173"/>
    </source>
</evidence>
<evidence type="ECO:0000256" key="6">
    <source>
        <dbReference type="ARBA" id="ARBA00022576"/>
    </source>
</evidence>
<evidence type="ECO:0000256" key="4">
    <source>
        <dbReference type="ARBA" id="ARBA00008954"/>
    </source>
</evidence>
<comment type="pathway">
    <text evidence="3">Amino-acid biosynthesis; L-arginine biosynthesis; N(2)-acetyl-L-ornithine from L-glutamate: step 4/4.</text>
</comment>
<dbReference type="GO" id="GO:0030170">
    <property type="term" value="F:pyridoxal phosphate binding"/>
    <property type="evidence" value="ECO:0007669"/>
    <property type="project" value="InterPro"/>
</dbReference>
<comment type="similarity">
    <text evidence="4 10">Belongs to the class-III pyridoxal-phosphate-dependent aminotransferase family.</text>
</comment>
<dbReference type="EC" id="2.6.1.11" evidence="5"/>
<dbReference type="InterPro" id="IPR005814">
    <property type="entry name" value="Aminotrans_3"/>
</dbReference>
<dbReference type="InterPro" id="IPR015424">
    <property type="entry name" value="PyrdxlP-dep_Trfase"/>
</dbReference>
<dbReference type="Proteomes" id="UP000267251">
    <property type="component" value="Unassembled WGS sequence"/>
</dbReference>
<evidence type="ECO:0000256" key="7">
    <source>
        <dbReference type="ARBA" id="ARBA00022605"/>
    </source>
</evidence>
<name>A0A4P9Y3G6_9FUNG</name>
<dbReference type="InterPro" id="IPR015421">
    <property type="entry name" value="PyrdxlP-dep_Trfase_major"/>
</dbReference>
<dbReference type="OrthoDB" id="5419315at2759"/>
<dbReference type="SUPFAM" id="SSF53383">
    <property type="entry name" value="PLP-dependent transferases"/>
    <property type="match status" value="1"/>
</dbReference>
<protein>
    <recommendedName>
        <fullName evidence="5">acetylornithine transaminase</fullName>
        <ecNumber evidence="5">2.6.1.11</ecNumber>
    </recommendedName>
</protein>